<evidence type="ECO:0000313" key="2">
    <source>
        <dbReference type="Proteomes" id="UP000050280"/>
    </source>
</evidence>
<reference evidence="1 2" key="1">
    <citation type="submission" date="2015-09" db="EMBL/GenBank/DDBJ databases">
        <title>Genome sequence of the marine flavobacterium Croceitalea dokdonensis DOKDO 023 that contains proton- and sodium-pumping rhodopsins.</title>
        <authorList>
            <person name="Kwon S.-K."/>
            <person name="Lee H.K."/>
            <person name="Kwak M.-J."/>
            <person name="Kim J.F."/>
        </authorList>
    </citation>
    <scope>NUCLEOTIDE SEQUENCE [LARGE SCALE GENOMIC DNA]</scope>
    <source>
        <strain evidence="1 2">DOKDO 023</strain>
    </source>
</reference>
<dbReference type="OrthoDB" id="705638at2"/>
<dbReference type="EMBL" id="LDJX01000001">
    <property type="protein sequence ID" value="KPM33746.1"/>
    <property type="molecule type" value="Genomic_DNA"/>
</dbReference>
<dbReference type="InterPro" id="IPR025348">
    <property type="entry name" value="DUF4252"/>
</dbReference>
<keyword evidence="2" id="KW-1185">Reference proteome</keyword>
<evidence type="ECO:0008006" key="3">
    <source>
        <dbReference type="Google" id="ProtNLM"/>
    </source>
</evidence>
<protein>
    <recommendedName>
        <fullName evidence="3">DUF4252 domain-containing protein</fullName>
    </recommendedName>
</protein>
<proteinExistence type="predicted"/>
<dbReference type="Pfam" id="PF14060">
    <property type="entry name" value="DUF4252"/>
    <property type="match status" value="1"/>
</dbReference>
<accession>A0A0P7AA33</accession>
<organism evidence="1 2">
    <name type="scientific">Croceitalea dokdonensis DOKDO 023</name>
    <dbReference type="NCBI Taxonomy" id="1300341"/>
    <lineage>
        <taxon>Bacteria</taxon>
        <taxon>Pseudomonadati</taxon>
        <taxon>Bacteroidota</taxon>
        <taxon>Flavobacteriia</taxon>
        <taxon>Flavobacteriales</taxon>
        <taxon>Flavobacteriaceae</taxon>
        <taxon>Croceitalea</taxon>
    </lineage>
</organism>
<dbReference type="Proteomes" id="UP000050280">
    <property type="component" value="Unassembled WGS sequence"/>
</dbReference>
<dbReference type="STRING" id="1300341.I595_652"/>
<dbReference type="AlphaFoldDB" id="A0A0P7AA33"/>
<dbReference type="RefSeq" id="WP_054557886.1">
    <property type="nucleotide sequence ID" value="NZ_LDJX01000001.1"/>
</dbReference>
<name>A0A0P7AA33_9FLAO</name>
<evidence type="ECO:0000313" key="1">
    <source>
        <dbReference type="EMBL" id="KPM33746.1"/>
    </source>
</evidence>
<sequence>MRRVFVILSISLLSYTGYSQTVFDKYENSENVASLSINKGLLELVANMSSDDQDAETKEFLEMVKHIDGIKVFISENGNASADMALTMKKYVRQKNLEELMRVRDGETNVRFYVKTGRNANRVKELLMFVTGIDKKDNDGNDSSIETVLLTMTGNIELDKVGSLVNKMNLPKELNQIEKGK</sequence>
<comment type="caution">
    <text evidence="1">The sequence shown here is derived from an EMBL/GenBank/DDBJ whole genome shotgun (WGS) entry which is preliminary data.</text>
</comment>
<gene>
    <name evidence="1" type="ORF">I595_652</name>
</gene>
<dbReference type="PATRIC" id="fig|1300341.3.peg.644"/>